<feature type="transmembrane region" description="Helical" evidence="2">
    <location>
        <begin position="43"/>
        <end position="67"/>
    </location>
</feature>
<dbReference type="Pfam" id="PF19732">
    <property type="entry name" value="SpoIIE_N"/>
    <property type="match status" value="1"/>
</dbReference>
<comment type="caution">
    <text evidence="4">The sequence shown here is derived from an EMBL/GenBank/DDBJ whole genome shotgun (WGS) entry which is preliminary data.</text>
</comment>
<dbReference type="Proteomes" id="UP000241848">
    <property type="component" value="Unassembled WGS sequence"/>
</dbReference>
<dbReference type="Pfam" id="PF07228">
    <property type="entry name" value="SpoIIE"/>
    <property type="match status" value="1"/>
</dbReference>
<evidence type="ECO:0000313" key="5">
    <source>
        <dbReference type="Proteomes" id="UP000241848"/>
    </source>
</evidence>
<feature type="transmembrane region" description="Helical" evidence="2">
    <location>
        <begin position="225"/>
        <end position="243"/>
    </location>
</feature>
<gene>
    <name evidence="4" type="ORF">C7B45_15395</name>
</gene>
<proteinExistence type="predicted"/>
<organism evidence="4 5">
    <name type="scientific">Sulfobacillus acidophilus</name>
    <dbReference type="NCBI Taxonomy" id="53633"/>
    <lineage>
        <taxon>Bacteria</taxon>
        <taxon>Bacillati</taxon>
        <taxon>Bacillota</taxon>
        <taxon>Clostridia</taxon>
        <taxon>Eubacteriales</taxon>
        <taxon>Clostridiales Family XVII. Incertae Sedis</taxon>
        <taxon>Sulfobacillus</taxon>
    </lineage>
</organism>
<name>A0A2T2WDL9_9FIRM</name>
<dbReference type="GO" id="GO:0016791">
    <property type="term" value="F:phosphatase activity"/>
    <property type="evidence" value="ECO:0007669"/>
    <property type="project" value="TreeGrafter"/>
</dbReference>
<sequence length="683" mass="74498">MGVALGGAILGQAMIYHHAAPFVVIFAALVWQKRRVWYGPFMVGGLVGTALGVGWLPALILLAWGLAVPLPWHRPGWQFTKWPLIALGAAAVFGVGQAWDVYFLIIVLSIAAGATLLSYLLLREWDRVLVGDLDRRTLVLGLASLGCLIAGLAGYEVLDVNPSLFLGSLVMLAAAAVQGAAGGAVAGATLGVTLALRGGSPHEMVGILVAGGFLAGWFEVRHWRLASVGLVAGVLVYAIFIELPSSPQTFWISIVAAAILFQVVPETLVALGRQWVESLSPANPADLFKERLTRIADVMKEMARAFRVDEETEPPQTQLVQVVVDTTCKKCSLYRACWEDEFYRSYRAMMELCARAEDVVVKAEDMSGDLARRCIRPDEIARAANLAARREQERASLTLRINESRMLAQLQLTGLAQLVLEMANDMPDESRKSGRHAHVEPIEYRVGLAKRPRRGGVVSGDSELIADLSPTRVVFGLSDGMGVGPRAAWESGTAMSLLEELLRAGFSQALAVRAVNSTLLLRSVDDHFATLDLVLLDREARRMEMVKVAASPTFIRRRGDVFEIRSHALPVGIVPEVTIDPVTTMVESGDVVVMVTDGVLDADPRRGEARLKQFLRELPMADAQMMAETILSFMLESSGDGRDDALVMVILLGRSVDVKRVEEFGESPVREWKRLTRVPERHG</sequence>
<feature type="transmembrane region" description="Helical" evidence="2">
    <location>
        <begin position="202"/>
        <end position="218"/>
    </location>
</feature>
<dbReference type="PANTHER" id="PTHR43156">
    <property type="entry name" value="STAGE II SPORULATION PROTEIN E-RELATED"/>
    <property type="match status" value="1"/>
</dbReference>
<dbReference type="InterPro" id="IPR052016">
    <property type="entry name" value="Bact_Sigma-Reg"/>
</dbReference>
<feature type="transmembrane region" description="Helical" evidence="2">
    <location>
        <begin position="101"/>
        <end position="122"/>
    </location>
</feature>
<dbReference type="PROSITE" id="PS51746">
    <property type="entry name" value="PPM_2"/>
    <property type="match status" value="1"/>
</dbReference>
<feature type="transmembrane region" description="Helical" evidence="2">
    <location>
        <begin position="137"/>
        <end position="158"/>
    </location>
</feature>
<evidence type="ECO:0000259" key="3">
    <source>
        <dbReference type="PROSITE" id="PS51746"/>
    </source>
</evidence>
<reference evidence="4 5" key="1">
    <citation type="journal article" date="2014" name="BMC Genomics">
        <title>Comparison of environmental and isolate Sulfobacillus genomes reveals diverse carbon, sulfur, nitrogen, and hydrogen metabolisms.</title>
        <authorList>
            <person name="Justice N.B."/>
            <person name="Norman A."/>
            <person name="Brown C.T."/>
            <person name="Singh A."/>
            <person name="Thomas B.C."/>
            <person name="Banfield J.F."/>
        </authorList>
    </citation>
    <scope>NUCLEOTIDE SEQUENCE [LARGE SCALE GENOMIC DNA]</scope>
    <source>
        <strain evidence="4">AMDSBA3</strain>
    </source>
</reference>
<feature type="transmembrane region" description="Helical" evidence="2">
    <location>
        <begin position="79"/>
        <end position="96"/>
    </location>
</feature>
<accession>A0A2T2WDL9</accession>
<dbReference type="InterPro" id="IPR036457">
    <property type="entry name" value="PPM-type-like_dom_sf"/>
</dbReference>
<evidence type="ECO:0000313" key="4">
    <source>
        <dbReference type="EMBL" id="PSR20345.1"/>
    </source>
</evidence>
<feature type="domain" description="PPM-type phosphatase" evidence="3">
    <location>
        <begin position="445"/>
        <end position="652"/>
    </location>
</feature>
<evidence type="ECO:0000256" key="1">
    <source>
        <dbReference type="ARBA" id="ARBA00022801"/>
    </source>
</evidence>
<feature type="transmembrane region" description="Helical" evidence="2">
    <location>
        <begin position="15"/>
        <end position="31"/>
    </location>
</feature>
<evidence type="ECO:0000256" key="2">
    <source>
        <dbReference type="SAM" id="Phobius"/>
    </source>
</evidence>
<dbReference type="Gene3D" id="3.60.40.10">
    <property type="entry name" value="PPM-type phosphatase domain"/>
    <property type="match status" value="1"/>
</dbReference>
<dbReference type="EMBL" id="PXYV01000068">
    <property type="protein sequence ID" value="PSR20345.1"/>
    <property type="molecule type" value="Genomic_DNA"/>
</dbReference>
<dbReference type="SMART" id="SM00331">
    <property type="entry name" value="PP2C_SIG"/>
    <property type="match status" value="1"/>
</dbReference>
<dbReference type="InterPro" id="IPR001932">
    <property type="entry name" value="PPM-type_phosphatase-like_dom"/>
</dbReference>
<keyword evidence="2" id="KW-1133">Transmembrane helix</keyword>
<keyword evidence="2" id="KW-0472">Membrane</keyword>
<dbReference type="PANTHER" id="PTHR43156:SF2">
    <property type="entry name" value="STAGE II SPORULATION PROTEIN E"/>
    <property type="match status" value="1"/>
</dbReference>
<keyword evidence="1" id="KW-0378">Hydrolase</keyword>
<dbReference type="InterPro" id="IPR045768">
    <property type="entry name" value="SpoIIE_N"/>
</dbReference>
<dbReference type="AlphaFoldDB" id="A0A2T2WDL9"/>
<keyword evidence="2" id="KW-0812">Transmembrane</keyword>
<feature type="transmembrane region" description="Helical" evidence="2">
    <location>
        <begin position="170"/>
        <end position="196"/>
    </location>
</feature>
<protein>
    <submittedName>
        <fullName evidence="4">Serine/threonine protein phosphatase</fullName>
    </submittedName>
</protein>
<dbReference type="SUPFAM" id="SSF81606">
    <property type="entry name" value="PP2C-like"/>
    <property type="match status" value="1"/>
</dbReference>